<dbReference type="EMBL" id="DXGI01000030">
    <property type="protein sequence ID" value="HIW77692.1"/>
    <property type="molecule type" value="Genomic_DNA"/>
</dbReference>
<feature type="compositionally biased region" description="Basic and acidic residues" evidence="1">
    <location>
        <begin position="517"/>
        <end position="543"/>
    </location>
</feature>
<accession>A0A9D1R065</accession>
<organism evidence="2 3">
    <name type="scientific">Candidatus Bilophila faecipullorum</name>
    <dbReference type="NCBI Taxonomy" id="2838482"/>
    <lineage>
        <taxon>Bacteria</taxon>
        <taxon>Pseudomonadati</taxon>
        <taxon>Thermodesulfobacteriota</taxon>
        <taxon>Desulfovibrionia</taxon>
        <taxon>Desulfovibrionales</taxon>
        <taxon>Desulfovibrionaceae</taxon>
        <taxon>Bilophila</taxon>
    </lineage>
</organism>
<dbReference type="InterPro" id="IPR006429">
    <property type="entry name" value="Phage_lambda_portal"/>
</dbReference>
<dbReference type="GO" id="GO:0019068">
    <property type="term" value="P:virion assembly"/>
    <property type="evidence" value="ECO:0007669"/>
    <property type="project" value="InterPro"/>
</dbReference>
<dbReference type="NCBIfam" id="TIGR01539">
    <property type="entry name" value="portal_lambda"/>
    <property type="match status" value="1"/>
</dbReference>
<comment type="caution">
    <text evidence="2">The sequence shown here is derived from an EMBL/GenBank/DDBJ whole genome shotgun (WGS) entry which is preliminary data.</text>
</comment>
<proteinExistence type="predicted"/>
<feature type="region of interest" description="Disordered" evidence="1">
    <location>
        <begin position="508"/>
        <end position="543"/>
    </location>
</feature>
<reference evidence="2" key="1">
    <citation type="journal article" date="2021" name="PeerJ">
        <title>Extensive microbial diversity within the chicken gut microbiome revealed by metagenomics and culture.</title>
        <authorList>
            <person name="Gilroy R."/>
            <person name="Ravi A."/>
            <person name="Getino M."/>
            <person name="Pursley I."/>
            <person name="Horton D.L."/>
            <person name="Alikhan N.F."/>
            <person name="Baker D."/>
            <person name="Gharbi K."/>
            <person name="Hall N."/>
            <person name="Watson M."/>
            <person name="Adriaenssens E.M."/>
            <person name="Foster-Nyarko E."/>
            <person name="Jarju S."/>
            <person name="Secka A."/>
            <person name="Antonio M."/>
            <person name="Oren A."/>
            <person name="Chaudhuri R.R."/>
            <person name="La Ragione R."/>
            <person name="Hildebrand F."/>
            <person name="Pallen M.J."/>
        </authorList>
    </citation>
    <scope>NUCLEOTIDE SEQUENCE</scope>
    <source>
        <strain evidence="2">ChiSxjej5B17-1746</strain>
    </source>
</reference>
<dbReference type="Pfam" id="PF05136">
    <property type="entry name" value="Phage_portal_2"/>
    <property type="match status" value="1"/>
</dbReference>
<gene>
    <name evidence="2" type="ORF">H9874_00910</name>
</gene>
<evidence type="ECO:0000256" key="1">
    <source>
        <dbReference type="SAM" id="MobiDB-lite"/>
    </source>
</evidence>
<protein>
    <submittedName>
        <fullName evidence="2">Phage portal protein</fullName>
    </submittedName>
</protein>
<dbReference type="Proteomes" id="UP000824264">
    <property type="component" value="Unassembled WGS sequence"/>
</dbReference>
<reference evidence="2" key="2">
    <citation type="submission" date="2021-04" db="EMBL/GenBank/DDBJ databases">
        <authorList>
            <person name="Gilroy R."/>
        </authorList>
    </citation>
    <scope>NUCLEOTIDE SEQUENCE</scope>
    <source>
        <strain evidence="2">ChiSxjej5B17-1746</strain>
    </source>
</reference>
<sequence length="543" mass="59807">MPLFDQFGHPLSPVSTSRMTARASRDAGAFRGSISDWRGPQVHSPEGESRERAVMQRRAADLAANDWAAHSAVEAISGNAIGTGLVPNASIPADMLGIPSESARELGKKMEWAFALWTSEADVRGQCHFVDLQNLGIRTMLSLGEMLHLAVMLDETERERQNRAFSFALQTLAPARLMTPGDMEADPFVRDGVRLSSYGRPEGYWLATPKATPLSPALSVERGALLASDFTYVPARVGHRPGIFHLFRHETDEQVRGVSAFSKGIELFRNLSDAISYELFAQVIAASFPVFVALENGGTQLPDYVREQFGPGGQPEGGRIGEERIQTIHPGQIQYGAENEKPYVLESKRPSANFSAFVEIVLRATAASVGIPYESLTKDFSKTNYSSARAALNEAWKLYSFYRNWFGRLYCQPVYEMVIEEAFLRGMFELPKGAPGFYEARKFWCNADWIGPSRGFVDPVKEITATILALQNRLMTYGEAWAESGRDFDEGYARMLEESTLLALLGPLSLSTKPGKPGKDAAPEGDEKPEGEAPEKGTGEDDE</sequence>
<dbReference type="GO" id="GO:0005198">
    <property type="term" value="F:structural molecule activity"/>
    <property type="evidence" value="ECO:0007669"/>
    <property type="project" value="InterPro"/>
</dbReference>
<evidence type="ECO:0000313" key="3">
    <source>
        <dbReference type="Proteomes" id="UP000824264"/>
    </source>
</evidence>
<name>A0A9D1R065_9BACT</name>
<dbReference type="AlphaFoldDB" id="A0A9D1R065"/>
<evidence type="ECO:0000313" key="2">
    <source>
        <dbReference type="EMBL" id="HIW77692.1"/>
    </source>
</evidence>